<accession>A0ABY5P2U1</accession>
<dbReference type="PANTHER" id="PTHR34547:SF1">
    <property type="entry name" value="YACP-LIKE NYN DOMAIN PROTEIN"/>
    <property type="match status" value="1"/>
</dbReference>
<organism evidence="1 2">
    <name type="scientific">Fundicoccus culcitae</name>
    <dbReference type="NCBI Taxonomy" id="2969821"/>
    <lineage>
        <taxon>Bacteria</taxon>
        <taxon>Bacillati</taxon>
        <taxon>Bacillota</taxon>
        <taxon>Bacilli</taxon>
        <taxon>Lactobacillales</taxon>
        <taxon>Aerococcaceae</taxon>
        <taxon>Fundicoccus</taxon>
    </lineage>
</organism>
<protein>
    <submittedName>
        <fullName evidence="1">NYN domain-containing protein</fullName>
    </submittedName>
</protein>
<name>A0ABY5P2U1_9LACT</name>
<sequence length="181" mass="21535">MRRKDILIVDGYNMIGSWPELVALKNKDEIQEARDLLLFELSNYRKYRQIDVIVVFDAQFVPGVTSTFEEFEIQVVFTKEGETADSYIEREVSKYINPITRVIVATSDMAEQWLVFQRGALRQSANELKLEIDYAKKQIKQEVQSHYNATLRRRSPWEIDQLERLDEYRQYLENFPNEDEK</sequence>
<dbReference type="EMBL" id="CP102453">
    <property type="protein sequence ID" value="UUX33039.1"/>
    <property type="molecule type" value="Genomic_DNA"/>
</dbReference>
<dbReference type="CDD" id="cd10912">
    <property type="entry name" value="PIN_YacP-like"/>
    <property type="match status" value="1"/>
</dbReference>
<dbReference type="PANTHER" id="PTHR34547">
    <property type="entry name" value="YACP-LIKE NYN DOMAIN PROTEIN"/>
    <property type="match status" value="1"/>
</dbReference>
<dbReference type="InterPro" id="IPR010298">
    <property type="entry name" value="YacP-like"/>
</dbReference>
<evidence type="ECO:0000313" key="2">
    <source>
        <dbReference type="Proteomes" id="UP001315967"/>
    </source>
</evidence>
<reference evidence="1 2" key="1">
    <citation type="submission" date="2022-08" db="EMBL/GenBank/DDBJ databases">
        <title>Aerococcaceae sp. nov isolated from spoiled eye mask.</title>
        <authorList>
            <person name="Zhou G."/>
            <person name="Xie X.-B."/>
            <person name="Shi Q.-S."/>
            <person name="Wang Y.-S."/>
            <person name="Wen X."/>
            <person name="Peng H."/>
            <person name="Yang X.-J."/>
            <person name="Tao H.-B."/>
            <person name="Huang X.-M."/>
        </authorList>
    </citation>
    <scope>NUCLEOTIDE SEQUENCE [LARGE SCALE GENOMIC DNA]</scope>
    <source>
        <strain evidence="2">DM20194951</strain>
    </source>
</reference>
<proteinExistence type="predicted"/>
<dbReference type="RefSeq" id="WP_313792539.1">
    <property type="nucleotide sequence ID" value="NZ_CP102453.1"/>
</dbReference>
<evidence type="ECO:0000313" key="1">
    <source>
        <dbReference type="EMBL" id="UUX33039.1"/>
    </source>
</evidence>
<keyword evidence="2" id="KW-1185">Reference proteome</keyword>
<dbReference type="Proteomes" id="UP001315967">
    <property type="component" value="Chromosome"/>
</dbReference>
<gene>
    <name evidence="1" type="ORF">NRE15_08960</name>
</gene>
<dbReference type="Pfam" id="PF05991">
    <property type="entry name" value="NYN_YacP"/>
    <property type="match status" value="1"/>
</dbReference>